<name>A0A1Y5PG25_9MYCO</name>
<dbReference type="SUPFAM" id="SSF140453">
    <property type="entry name" value="EsxAB dimer-like"/>
    <property type="match status" value="1"/>
</dbReference>
<evidence type="ECO:0008006" key="3">
    <source>
        <dbReference type="Google" id="ProtNLM"/>
    </source>
</evidence>
<dbReference type="Gene3D" id="1.10.287.1060">
    <property type="entry name" value="ESAT-6-like"/>
    <property type="match status" value="1"/>
</dbReference>
<evidence type="ECO:0000256" key="1">
    <source>
        <dbReference type="SAM" id="MobiDB-lite"/>
    </source>
</evidence>
<proteinExistence type="predicted"/>
<sequence>MSLRVNIEDLAASGVAVTNHGEDVAAQHAAAASRIDAAQAGWQGASALAMTALSEQWLATTAGLVTRLSDHAQGLHTSAQGFAEMEQRNSQALQQPARAANAIASQTDL</sequence>
<feature type="region of interest" description="Disordered" evidence="1">
    <location>
        <begin position="84"/>
        <end position="109"/>
    </location>
</feature>
<dbReference type="AlphaFoldDB" id="A0A1Y5PG25"/>
<evidence type="ECO:0000313" key="2">
    <source>
        <dbReference type="EMBL" id="SBS77677.1"/>
    </source>
</evidence>
<dbReference type="InterPro" id="IPR010310">
    <property type="entry name" value="T7SS_ESAT-6-like"/>
</dbReference>
<reference evidence="2" key="1">
    <citation type="submission" date="2016-03" db="EMBL/GenBank/DDBJ databases">
        <authorList>
            <person name="Ploux O."/>
        </authorList>
    </citation>
    <scope>NUCLEOTIDE SEQUENCE</scope>
    <source>
        <strain evidence="2">UC10</strain>
    </source>
</reference>
<dbReference type="Pfam" id="PF06013">
    <property type="entry name" value="WXG100"/>
    <property type="match status" value="1"/>
</dbReference>
<dbReference type="InterPro" id="IPR036689">
    <property type="entry name" value="ESAT-6-like_sf"/>
</dbReference>
<protein>
    <recommendedName>
        <fullName evidence="3">WXG100 family type VII secretion target</fullName>
    </recommendedName>
</protein>
<organism evidence="2">
    <name type="scientific">uncultured Mycobacterium sp</name>
    <dbReference type="NCBI Taxonomy" id="171292"/>
    <lineage>
        <taxon>Bacteria</taxon>
        <taxon>Bacillati</taxon>
        <taxon>Actinomycetota</taxon>
        <taxon>Actinomycetes</taxon>
        <taxon>Mycobacteriales</taxon>
        <taxon>Mycobacteriaceae</taxon>
        <taxon>Mycobacterium</taxon>
        <taxon>environmental samples</taxon>
    </lineage>
</organism>
<gene>
    <name evidence="2" type="ORF">MHPYR_470011</name>
</gene>
<dbReference type="EMBL" id="FLQS01000042">
    <property type="protein sequence ID" value="SBS77677.1"/>
    <property type="molecule type" value="Genomic_DNA"/>
</dbReference>
<accession>A0A1Y5PG25</accession>